<evidence type="ECO:0000313" key="1">
    <source>
        <dbReference type="EMBL" id="KIM92727.1"/>
    </source>
</evidence>
<proteinExistence type="predicted"/>
<dbReference type="AlphaFoldDB" id="A0A0C3CSS2"/>
<organism evidence="1 2">
    <name type="scientific">Oidiodendron maius (strain Zn)</name>
    <dbReference type="NCBI Taxonomy" id="913774"/>
    <lineage>
        <taxon>Eukaryota</taxon>
        <taxon>Fungi</taxon>
        <taxon>Dikarya</taxon>
        <taxon>Ascomycota</taxon>
        <taxon>Pezizomycotina</taxon>
        <taxon>Leotiomycetes</taxon>
        <taxon>Leotiomycetes incertae sedis</taxon>
        <taxon>Myxotrichaceae</taxon>
        <taxon>Oidiodendron</taxon>
    </lineage>
</organism>
<keyword evidence="2" id="KW-1185">Reference proteome</keyword>
<dbReference type="HOGENOM" id="CLU_3074303_0_0_1"/>
<gene>
    <name evidence="1" type="ORF">OIDMADRAFT_139170</name>
</gene>
<name>A0A0C3CSS2_OIDMZ</name>
<reference evidence="1 2" key="1">
    <citation type="submission" date="2014-04" db="EMBL/GenBank/DDBJ databases">
        <authorList>
            <consortium name="DOE Joint Genome Institute"/>
            <person name="Kuo A."/>
            <person name="Martino E."/>
            <person name="Perotto S."/>
            <person name="Kohler A."/>
            <person name="Nagy L.G."/>
            <person name="Floudas D."/>
            <person name="Copeland A."/>
            <person name="Barry K.W."/>
            <person name="Cichocki N."/>
            <person name="Veneault-Fourrey C."/>
            <person name="LaButti K."/>
            <person name="Lindquist E.A."/>
            <person name="Lipzen A."/>
            <person name="Lundell T."/>
            <person name="Morin E."/>
            <person name="Murat C."/>
            <person name="Sun H."/>
            <person name="Tunlid A."/>
            <person name="Henrissat B."/>
            <person name="Grigoriev I.V."/>
            <person name="Hibbett D.S."/>
            <person name="Martin F."/>
            <person name="Nordberg H.P."/>
            <person name="Cantor M.N."/>
            <person name="Hua S.X."/>
        </authorList>
    </citation>
    <scope>NUCLEOTIDE SEQUENCE [LARGE SCALE GENOMIC DNA]</scope>
    <source>
        <strain evidence="1 2">Zn</strain>
    </source>
</reference>
<dbReference type="Proteomes" id="UP000054321">
    <property type="component" value="Unassembled WGS sequence"/>
</dbReference>
<protein>
    <recommendedName>
        <fullName evidence="3">Reverse transcriptase domain-containing protein</fullName>
    </recommendedName>
</protein>
<reference evidence="2" key="2">
    <citation type="submission" date="2015-01" db="EMBL/GenBank/DDBJ databases">
        <title>Evolutionary Origins and Diversification of the Mycorrhizal Mutualists.</title>
        <authorList>
            <consortium name="DOE Joint Genome Institute"/>
            <consortium name="Mycorrhizal Genomics Consortium"/>
            <person name="Kohler A."/>
            <person name="Kuo A."/>
            <person name="Nagy L.G."/>
            <person name="Floudas D."/>
            <person name="Copeland A."/>
            <person name="Barry K.W."/>
            <person name="Cichocki N."/>
            <person name="Veneault-Fourrey C."/>
            <person name="LaButti K."/>
            <person name="Lindquist E.A."/>
            <person name="Lipzen A."/>
            <person name="Lundell T."/>
            <person name="Morin E."/>
            <person name="Murat C."/>
            <person name="Riley R."/>
            <person name="Ohm R."/>
            <person name="Sun H."/>
            <person name="Tunlid A."/>
            <person name="Henrissat B."/>
            <person name="Grigoriev I.V."/>
            <person name="Hibbett D.S."/>
            <person name="Martin F."/>
        </authorList>
    </citation>
    <scope>NUCLEOTIDE SEQUENCE [LARGE SCALE GENOMIC DNA]</scope>
    <source>
        <strain evidence="2">Zn</strain>
    </source>
</reference>
<evidence type="ECO:0008006" key="3">
    <source>
        <dbReference type="Google" id="ProtNLM"/>
    </source>
</evidence>
<accession>A0A0C3CSS2</accession>
<sequence>SIELTIYLVTKVVQIAWSYRAVALLLQLDIKGAFNTVNYTRLLDTLYKQGFLI</sequence>
<feature type="non-terminal residue" evidence="1">
    <location>
        <position position="1"/>
    </location>
</feature>
<dbReference type="OrthoDB" id="3564644at2759"/>
<dbReference type="EMBL" id="KN832908">
    <property type="protein sequence ID" value="KIM92727.1"/>
    <property type="molecule type" value="Genomic_DNA"/>
</dbReference>
<dbReference type="InParanoid" id="A0A0C3CSS2"/>
<evidence type="ECO:0000313" key="2">
    <source>
        <dbReference type="Proteomes" id="UP000054321"/>
    </source>
</evidence>